<dbReference type="InterPro" id="IPR016193">
    <property type="entry name" value="Cytidine_deaminase-like"/>
</dbReference>
<sequence length="179" mass="19676">MLKGNSFLFLKASLKLQLIMKEIKIESTLFVFKNVQELPQEAVALMEKAVQAREKAYAPYSNFNVGAAILLDNNEIVLGSNQENASYPSGLCAERTAIYYAGSQFPEAKIVRMAITAGSKLNKTTKPIPPCGACRQAIAEYEIKQDMPIEIYFMGETGAIAKSNSLANLLPLMFDKSVL</sequence>
<dbReference type="NCBIfam" id="NF004064">
    <property type="entry name" value="PRK05578.1"/>
    <property type="match status" value="1"/>
</dbReference>
<dbReference type="Proteomes" id="UP000199439">
    <property type="component" value="Unassembled WGS sequence"/>
</dbReference>
<dbReference type="InterPro" id="IPR006262">
    <property type="entry name" value="Cyt_deam_tetra"/>
</dbReference>
<gene>
    <name evidence="17" type="ORF">SAMN04487987_101189</name>
</gene>
<evidence type="ECO:0000256" key="2">
    <source>
        <dbReference type="ARBA" id="ARBA00003949"/>
    </source>
</evidence>
<evidence type="ECO:0000256" key="6">
    <source>
        <dbReference type="ARBA" id="ARBA00022723"/>
    </source>
</evidence>
<dbReference type="InterPro" id="IPR002125">
    <property type="entry name" value="CMP_dCMP_dom"/>
</dbReference>
<comment type="cofactor">
    <cofactor evidence="1 14 15">
        <name>Zn(2+)</name>
        <dbReference type="ChEBI" id="CHEBI:29105"/>
    </cofactor>
</comment>
<evidence type="ECO:0000256" key="9">
    <source>
        <dbReference type="ARBA" id="ARBA00032005"/>
    </source>
</evidence>
<keyword evidence="6 14" id="KW-0479">Metal-binding</keyword>
<comment type="similarity">
    <text evidence="3 15">Belongs to the cytidine and deoxycytidylate deaminase family.</text>
</comment>
<name>A0A1I1MK03_9FLAO</name>
<evidence type="ECO:0000256" key="8">
    <source>
        <dbReference type="ARBA" id="ARBA00022833"/>
    </source>
</evidence>
<accession>A0A1I1MK03</accession>
<evidence type="ECO:0000256" key="7">
    <source>
        <dbReference type="ARBA" id="ARBA00022801"/>
    </source>
</evidence>
<dbReference type="InterPro" id="IPR050202">
    <property type="entry name" value="Cyt/Deoxycyt_deaminase"/>
</dbReference>
<dbReference type="Gene3D" id="3.40.140.10">
    <property type="entry name" value="Cytidine Deaminase, domain 2"/>
    <property type="match status" value="1"/>
</dbReference>
<dbReference type="EC" id="3.5.4.5" evidence="4 15"/>
<evidence type="ECO:0000259" key="16">
    <source>
        <dbReference type="PROSITE" id="PS51747"/>
    </source>
</evidence>
<keyword evidence="8 14" id="KW-0862">Zinc</keyword>
<feature type="binding site" evidence="14">
    <location>
        <position position="92"/>
    </location>
    <ligand>
        <name>Zn(2+)</name>
        <dbReference type="ChEBI" id="CHEBI:29105"/>
        <note>catalytic</note>
    </ligand>
</feature>
<feature type="domain" description="CMP/dCMP-type deaminase" evidence="16">
    <location>
        <begin position="40"/>
        <end position="177"/>
    </location>
</feature>
<comment type="catalytic activity">
    <reaction evidence="11 15">
        <text>cytidine + H2O + H(+) = uridine + NH4(+)</text>
        <dbReference type="Rhea" id="RHEA:16069"/>
        <dbReference type="ChEBI" id="CHEBI:15377"/>
        <dbReference type="ChEBI" id="CHEBI:15378"/>
        <dbReference type="ChEBI" id="CHEBI:16704"/>
        <dbReference type="ChEBI" id="CHEBI:17562"/>
        <dbReference type="ChEBI" id="CHEBI:28938"/>
        <dbReference type="EC" id="3.5.4.5"/>
    </reaction>
</comment>
<dbReference type="GO" id="GO:0055086">
    <property type="term" value="P:nucleobase-containing small molecule metabolic process"/>
    <property type="evidence" value="ECO:0007669"/>
    <property type="project" value="UniProtKB-ARBA"/>
</dbReference>
<evidence type="ECO:0000256" key="4">
    <source>
        <dbReference type="ARBA" id="ARBA00012783"/>
    </source>
</evidence>
<feature type="binding site" evidence="14">
    <location>
        <position position="134"/>
    </location>
    <ligand>
        <name>Zn(2+)</name>
        <dbReference type="ChEBI" id="CHEBI:29105"/>
        <note>catalytic</note>
    </ligand>
</feature>
<dbReference type="NCBIfam" id="TIGR01354">
    <property type="entry name" value="cyt_deam_tetra"/>
    <property type="match status" value="1"/>
</dbReference>
<dbReference type="GO" id="GO:0042802">
    <property type="term" value="F:identical protein binding"/>
    <property type="evidence" value="ECO:0007669"/>
    <property type="project" value="UniProtKB-ARBA"/>
</dbReference>
<dbReference type="STRING" id="870482.SAMN04487987_101189"/>
<dbReference type="GO" id="GO:0072527">
    <property type="term" value="P:pyrimidine-containing compound metabolic process"/>
    <property type="evidence" value="ECO:0007669"/>
    <property type="project" value="UniProtKB-ARBA"/>
</dbReference>
<evidence type="ECO:0000256" key="15">
    <source>
        <dbReference type="RuleBase" id="RU364006"/>
    </source>
</evidence>
<dbReference type="PANTHER" id="PTHR11644">
    <property type="entry name" value="CYTIDINE DEAMINASE"/>
    <property type="match status" value="1"/>
</dbReference>
<dbReference type="PROSITE" id="PS00903">
    <property type="entry name" value="CYT_DCMP_DEAMINASES_1"/>
    <property type="match status" value="1"/>
</dbReference>
<evidence type="ECO:0000313" key="18">
    <source>
        <dbReference type="Proteomes" id="UP000199439"/>
    </source>
</evidence>
<reference evidence="18" key="1">
    <citation type="submission" date="2016-10" db="EMBL/GenBank/DDBJ databases">
        <authorList>
            <person name="Varghese N."/>
            <person name="Submissions S."/>
        </authorList>
    </citation>
    <scope>NUCLEOTIDE SEQUENCE [LARGE SCALE GENOMIC DNA]</scope>
    <source>
        <strain evidence="18">DSM 25730</strain>
    </source>
</reference>
<dbReference type="Pfam" id="PF00383">
    <property type="entry name" value="dCMP_cyt_deam_1"/>
    <property type="match status" value="1"/>
</dbReference>
<feature type="active site" description="Proton donor" evidence="12">
    <location>
        <position position="94"/>
    </location>
</feature>
<evidence type="ECO:0000256" key="5">
    <source>
        <dbReference type="ARBA" id="ARBA00018266"/>
    </source>
</evidence>
<keyword evidence="7 15" id="KW-0378">Hydrolase</keyword>
<evidence type="ECO:0000256" key="12">
    <source>
        <dbReference type="PIRSR" id="PIRSR606262-1"/>
    </source>
</evidence>
<evidence type="ECO:0000256" key="1">
    <source>
        <dbReference type="ARBA" id="ARBA00001947"/>
    </source>
</evidence>
<comment type="catalytic activity">
    <reaction evidence="10 15">
        <text>2'-deoxycytidine + H2O + H(+) = 2'-deoxyuridine + NH4(+)</text>
        <dbReference type="Rhea" id="RHEA:13433"/>
        <dbReference type="ChEBI" id="CHEBI:15377"/>
        <dbReference type="ChEBI" id="CHEBI:15378"/>
        <dbReference type="ChEBI" id="CHEBI:15698"/>
        <dbReference type="ChEBI" id="CHEBI:16450"/>
        <dbReference type="ChEBI" id="CHEBI:28938"/>
        <dbReference type="EC" id="3.5.4.5"/>
    </reaction>
</comment>
<proteinExistence type="inferred from homology"/>
<protein>
    <recommendedName>
        <fullName evidence="5 15">Cytidine deaminase</fullName>
        <ecNumber evidence="4 15">3.5.4.5</ecNumber>
    </recommendedName>
    <alternativeName>
        <fullName evidence="9 15">Cytidine aminohydrolase</fullName>
    </alternativeName>
</protein>
<dbReference type="AlphaFoldDB" id="A0A1I1MK03"/>
<comment type="function">
    <text evidence="2 15">This enzyme scavenges exogenous and endogenous cytidine and 2'-deoxycytidine for UMP synthesis.</text>
</comment>
<evidence type="ECO:0000313" key="17">
    <source>
        <dbReference type="EMBL" id="SFC83478.1"/>
    </source>
</evidence>
<feature type="binding site" evidence="13">
    <location>
        <begin position="81"/>
        <end position="87"/>
    </location>
    <ligand>
        <name>substrate</name>
    </ligand>
</feature>
<organism evidence="17 18">
    <name type="scientific">Algibacter pectinivorans</name>
    <dbReference type="NCBI Taxonomy" id="870482"/>
    <lineage>
        <taxon>Bacteria</taxon>
        <taxon>Pseudomonadati</taxon>
        <taxon>Bacteroidota</taxon>
        <taxon>Flavobacteriia</taxon>
        <taxon>Flavobacteriales</taxon>
        <taxon>Flavobacteriaceae</taxon>
        <taxon>Algibacter</taxon>
    </lineage>
</organism>
<dbReference type="GO" id="GO:0008270">
    <property type="term" value="F:zinc ion binding"/>
    <property type="evidence" value="ECO:0007669"/>
    <property type="project" value="UniProtKB-UniRule"/>
</dbReference>
<dbReference type="SUPFAM" id="SSF53927">
    <property type="entry name" value="Cytidine deaminase-like"/>
    <property type="match status" value="1"/>
</dbReference>
<evidence type="ECO:0000256" key="11">
    <source>
        <dbReference type="ARBA" id="ARBA00049558"/>
    </source>
</evidence>
<dbReference type="GO" id="GO:0005829">
    <property type="term" value="C:cytosol"/>
    <property type="evidence" value="ECO:0007669"/>
    <property type="project" value="TreeGrafter"/>
</dbReference>
<evidence type="ECO:0000256" key="14">
    <source>
        <dbReference type="PIRSR" id="PIRSR606262-3"/>
    </source>
</evidence>
<dbReference type="InterPro" id="IPR016192">
    <property type="entry name" value="APOBEC/CMP_deaminase_Zn-bd"/>
</dbReference>
<dbReference type="EMBL" id="FOMI01000001">
    <property type="protein sequence ID" value="SFC83478.1"/>
    <property type="molecule type" value="Genomic_DNA"/>
</dbReference>
<evidence type="ECO:0000256" key="3">
    <source>
        <dbReference type="ARBA" id="ARBA00006576"/>
    </source>
</evidence>
<evidence type="ECO:0000256" key="10">
    <source>
        <dbReference type="ARBA" id="ARBA00049252"/>
    </source>
</evidence>
<evidence type="ECO:0000256" key="13">
    <source>
        <dbReference type="PIRSR" id="PIRSR606262-2"/>
    </source>
</evidence>
<dbReference type="PANTHER" id="PTHR11644:SF2">
    <property type="entry name" value="CYTIDINE DEAMINASE"/>
    <property type="match status" value="1"/>
</dbReference>
<dbReference type="GO" id="GO:0004126">
    <property type="term" value="F:cytidine deaminase activity"/>
    <property type="evidence" value="ECO:0007669"/>
    <property type="project" value="UniProtKB-UniRule"/>
</dbReference>
<keyword evidence="18" id="KW-1185">Reference proteome</keyword>
<dbReference type="PROSITE" id="PS51747">
    <property type="entry name" value="CYT_DCMP_DEAMINASES_2"/>
    <property type="match status" value="1"/>
</dbReference>
<dbReference type="CDD" id="cd01283">
    <property type="entry name" value="cytidine_deaminase"/>
    <property type="match status" value="1"/>
</dbReference>
<feature type="binding site" evidence="14">
    <location>
        <position position="131"/>
    </location>
    <ligand>
        <name>Zn(2+)</name>
        <dbReference type="ChEBI" id="CHEBI:29105"/>
        <note>catalytic</note>
    </ligand>
</feature>